<reference evidence="2 3" key="1">
    <citation type="journal article" date="2018" name="Gigascience">
        <title>Genomes of trombidid mites reveal novel predicted allergens and laterally-transferred genes associated with secondary metabolism.</title>
        <authorList>
            <person name="Dong X."/>
            <person name="Chaisiri K."/>
            <person name="Xia D."/>
            <person name="Armstrong S.D."/>
            <person name="Fang Y."/>
            <person name="Donnelly M.J."/>
            <person name="Kadowaki T."/>
            <person name="McGarry J.W."/>
            <person name="Darby A.C."/>
            <person name="Makepeace B.L."/>
        </authorList>
    </citation>
    <scope>NUCLEOTIDE SEQUENCE [LARGE SCALE GENOMIC DNA]</scope>
    <source>
        <strain evidence="2">UoL-UT</strain>
    </source>
</reference>
<organism evidence="2 3">
    <name type="scientific">Leptotrombidium deliense</name>
    <dbReference type="NCBI Taxonomy" id="299467"/>
    <lineage>
        <taxon>Eukaryota</taxon>
        <taxon>Metazoa</taxon>
        <taxon>Ecdysozoa</taxon>
        <taxon>Arthropoda</taxon>
        <taxon>Chelicerata</taxon>
        <taxon>Arachnida</taxon>
        <taxon>Acari</taxon>
        <taxon>Acariformes</taxon>
        <taxon>Trombidiformes</taxon>
        <taxon>Prostigmata</taxon>
        <taxon>Anystina</taxon>
        <taxon>Parasitengona</taxon>
        <taxon>Trombiculoidea</taxon>
        <taxon>Trombiculidae</taxon>
        <taxon>Leptotrombidium</taxon>
    </lineage>
</organism>
<evidence type="ECO:0008006" key="4">
    <source>
        <dbReference type="Google" id="ProtNLM"/>
    </source>
</evidence>
<dbReference type="SUPFAM" id="SSF81901">
    <property type="entry name" value="HCP-like"/>
    <property type="match status" value="1"/>
</dbReference>
<name>A0A443SHE4_9ACAR</name>
<keyword evidence="1" id="KW-1133">Transmembrane helix</keyword>
<dbReference type="STRING" id="299467.A0A443SHE4"/>
<accession>A0A443SHE4</accession>
<evidence type="ECO:0000313" key="2">
    <source>
        <dbReference type="EMBL" id="RWS26936.1"/>
    </source>
</evidence>
<dbReference type="VEuPathDB" id="VectorBase:LDEU005106"/>
<keyword evidence="1" id="KW-0812">Transmembrane</keyword>
<protein>
    <recommendedName>
        <fullName evidence="4">Sel1 repeat family protein</fullName>
    </recommendedName>
</protein>
<evidence type="ECO:0000313" key="3">
    <source>
        <dbReference type="Proteomes" id="UP000288716"/>
    </source>
</evidence>
<feature type="transmembrane region" description="Helical" evidence="1">
    <location>
        <begin position="48"/>
        <end position="69"/>
    </location>
</feature>
<comment type="caution">
    <text evidence="2">The sequence shown here is derived from an EMBL/GenBank/DDBJ whole genome shotgun (WGS) entry which is preliminary data.</text>
</comment>
<dbReference type="InterPro" id="IPR011990">
    <property type="entry name" value="TPR-like_helical_dom_sf"/>
</dbReference>
<dbReference type="EMBL" id="NCKV01002375">
    <property type="protein sequence ID" value="RWS26936.1"/>
    <property type="molecule type" value="Genomic_DNA"/>
</dbReference>
<dbReference type="Proteomes" id="UP000288716">
    <property type="component" value="Unassembled WGS sequence"/>
</dbReference>
<dbReference type="AlphaFoldDB" id="A0A443SHE4"/>
<evidence type="ECO:0000256" key="1">
    <source>
        <dbReference type="SAM" id="Phobius"/>
    </source>
</evidence>
<sequence length="175" mass="20002">MVLRRRRGSSVSSEEALLPNAENENVDRNRKVRFLFAKRKKPDGPIMIAFQISVVVVAVALSLYTYFYFEPFHRYVTHVYAHTFDDKHAQHALGHKLLINDKNETGAFHWFRRSADNGHPHSAYNLAAGHLSGYNTDVKKGEVKQLLQYAAKHGIAEAQHLLDNLCKEKPAHCEH</sequence>
<gene>
    <name evidence="2" type="ORF">B4U80_01945</name>
</gene>
<keyword evidence="3" id="KW-1185">Reference proteome</keyword>
<dbReference type="Gene3D" id="1.25.40.10">
    <property type="entry name" value="Tetratricopeptide repeat domain"/>
    <property type="match status" value="1"/>
</dbReference>
<proteinExistence type="predicted"/>
<keyword evidence="1" id="KW-0472">Membrane</keyword>
<dbReference type="OrthoDB" id="2384430at2759"/>